<dbReference type="STRING" id="1273541.Pyrde_0517"/>
<keyword evidence="4" id="KW-0963">Cytoplasm</keyword>
<dbReference type="SUPFAM" id="SSF55257">
    <property type="entry name" value="RBP11-like subunits of RNA polymerase"/>
    <property type="match status" value="1"/>
</dbReference>
<comment type="similarity">
    <text evidence="3 4">Belongs to the archaeal Rpo11/eukaryotic RPB11/RPC19 RNA polymerase subunit family.</text>
</comment>
<sequence length="101" mass="11170">MTGKVKLLKREGNTIEIELIGEDHTIANLIAKYAIKKSGVVYSSYIISHPLISNPVIVLSTDGSKDPLDVIEEVLHDIIKDANEFQQMFEEALKSNGECKA</sequence>
<evidence type="ECO:0000256" key="1">
    <source>
        <dbReference type="ARBA" id="ARBA00022478"/>
    </source>
</evidence>
<protein>
    <recommendedName>
        <fullName evidence="4">DNA-directed RNA polymerase subunit Rpo11</fullName>
        <ecNumber evidence="4">2.7.7.6</ecNumber>
    </recommendedName>
    <alternativeName>
        <fullName evidence="4">DNA-directed RNA polymerase subunit L</fullName>
    </alternativeName>
</protein>
<dbReference type="EC" id="2.7.7.6" evidence="4"/>
<dbReference type="GO" id="GO:0003677">
    <property type="term" value="F:DNA binding"/>
    <property type="evidence" value="ECO:0007669"/>
    <property type="project" value="InterPro"/>
</dbReference>
<dbReference type="Gene3D" id="3.30.1360.10">
    <property type="entry name" value="RNA polymerase, RBP11-like subunit"/>
    <property type="match status" value="1"/>
</dbReference>
<dbReference type="RefSeq" id="WP_055407953.1">
    <property type="nucleotide sequence ID" value="NZ_CP013011.1"/>
</dbReference>
<feature type="domain" description="DNA-directed RNA polymerase RBP11-like dimerisation" evidence="5">
    <location>
        <begin position="15"/>
        <end position="87"/>
    </location>
</feature>
<proteinExistence type="inferred from homology"/>
<dbReference type="AlphaFoldDB" id="A0A0P0N1T3"/>
<evidence type="ECO:0000256" key="4">
    <source>
        <dbReference type="HAMAP-Rule" id="MF_00261"/>
    </source>
</evidence>
<dbReference type="CDD" id="cd06927">
    <property type="entry name" value="RNAP_L"/>
    <property type="match status" value="1"/>
</dbReference>
<evidence type="ECO:0000259" key="5">
    <source>
        <dbReference type="Pfam" id="PF13656"/>
    </source>
</evidence>
<accession>A0A0P0N1T3</accession>
<dbReference type="GO" id="GO:0000428">
    <property type="term" value="C:DNA-directed RNA polymerase complex"/>
    <property type="evidence" value="ECO:0007669"/>
    <property type="project" value="UniProtKB-KW"/>
</dbReference>
<dbReference type="GO" id="GO:0005737">
    <property type="term" value="C:cytoplasm"/>
    <property type="evidence" value="ECO:0007669"/>
    <property type="project" value="UniProtKB-SubCell"/>
</dbReference>
<dbReference type="EMBL" id="CP013011">
    <property type="protein sequence ID" value="ALL00567.1"/>
    <property type="molecule type" value="Genomic_DNA"/>
</dbReference>
<gene>
    <name evidence="4" type="primary">rpo11</name>
    <name evidence="4" type="synonym">rpoL</name>
    <name evidence="6" type="ORF">Pyrde_0517</name>
</gene>
<dbReference type="KEGG" id="pdl:Pyrde_0517"/>
<evidence type="ECO:0000256" key="2">
    <source>
        <dbReference type="ARBA" id="ARBA00023163"/>
    </source>
</evidence>
<evidence type="ECO:0000256" key="3">
    <source>
        <dbReference type="ARBA" id="ARBA00025751"/>
    </source>
</evidence>
<comment type="subunit">
    <text evidence="4">Part of the RNA polymerase complex.</text>
</comment>
<dbReference type="OrthoDB" id="24205at2157"/>
<dbReference type="InterPro" id="IPR008193">
    <property type="entry name" value="RNA_pol_Rpb11_13-16kDa_CS"/>
</dbReference>
<dbReference type="GeneID" id="26098847"/>
<keyword evidence="4" id="KW-0808">Transferase</keyword>
<evidence type="ECO:0000313" key="6">
    <source>
        <dbReference type="EMBL" id="ALL00567.1"/>
    </source>
</evidence>
<dbReference type="GO" id="GO:0003899">
    <property type="term" value="F:DNA-directed RNA polymerase activity"/>
    <property type="evidence" value="ECO:0007669"/>
    <property type="project" value="UniProtKB-UniRule"/>
</dbReference>
<comment type="catalytic activity">
    <reaction evidence="4">
        <text>RNA(n) + a ribonucleoside 5'-triphosphate = RNA(n+1) + diphosphate</text>
        <dbReference type="Rhea" id="RHEA:21248"/>
        <dbReference type="Rhea" id="RHEA-COMP:14527"/>
        <dbReference type="Rhea" id="RHEA-COMP:17342"/>
        <dbReference type="ChEBI" id="CHEBI:33019"/>
        <dbReference type="ChEBI" id="CHEBI:61557"/>
        <dbReference type="ChEBI" id="CHEBI:140395"/>
        <dbReference type="EC" id="2.7.7.6"/>
    </reaction>
</comment>
<dbReference type="PANTHER" id="PTHR13946">
    <property type="entry name" value="DNA-DIRECTED RNA POLYMERASE I,II,III"/>
    <property type="match status" value="1"/>
</dbReference>
<dbReference type="HAMAP" id="MF_00261">
    <property type="entry name" value="RNApol_arch_Rpo11"/>
    <property type="match status" value="1"/>
</dbReference>
<dbReference type="InterPro" id="IPR009025">
    <property type="entry name" value="RBP11-like_dimer"/>
</dbReference>
<keyword evidence="1 4" id="KW-0240">DNA-directed RNA polymerase</keyword>
<name>A0A0P0N1T3_9CREN</name>
<comment type="function">
    <text evidence="4">DNA-dependent RNA polymerase (RNAP) catalyzes the transcription of DNA into RNA using the four ribonucleoside triphosphates as substrates.</text>
</comment>
<keyword evidence="4" id="KW-0548">Nucleotidyltransferase</keyword>
<dbReference type="PANTHER" id="PTHR13946:SF28">
    <property type="entry name" value="DNA-DIRECTED RNA POLYMERASES I AND III SUBUNIT RPAC2"/>
    <property type="match status" value="1"/>
</dbReference>
<dbReference type="InterPro" id="IPR022905">
    <property type="entry name" value="Rpo11-like"/>
</dbReference>
<evidence type="ECO:0000313" key="7">
    <source>
        <dbReference type="Proteomes" id="UP000058613"/>
    </source>
</evidence>
<dbReference type="InterPro" id="IPR036603">
    <property type="entry name" value="RBP11-like"/>
</dbReference>
<dbReference type="GO" id="GO:0046983">
    <property type="term" value="F:protein dimerization activity"/>
    <property type="evidence" value="ECO:0007669"/>
    <property type="project" value="InterPro"/>
</dbReference>
<dbReference type="PROSITE" id="PS01154">
    <property type="entry name" value="RNA_POL_L_13KD"/>
    <property type="match status" value="1"/>
</dbReference>
<dbReference type="Pfam" id="PF13656">
    <property type="entry name" value="RNA_pol_L_2"/>
    <property type="match status" value="1"/>
</dbReference>
<reference evidence="6 7" key="1">
    <citation type="submission" date="2015-10" db="EMBL/GenBank/DDBJ databases">
        <title>Complete genome sequence of hyperthermophilic archaeon Pyrodictium delaneyi Su06.</title>
        <authorList>
            <person name="Jung J.-H."/>
            <person name="Lin J."/>
            <person name="Holden J.F."/>
            <person name="Park C.-S."/>
        </authorList>
    </citation>
    <scope>NUCLEOTIDE SEQUENCE [LARGE SCALE GENOMIC DNA]</scope>
    <source>
        <strain evidence="6 7">Su06</strain>
    </source>
</reference>
<comment type="subcellular location">
    <subcellularLocation>
        <location evidence="4">Cytoplasm</location>
    </subcellularLocation>
</comment>
<keyword evidence="2 4" id="KW-0804">Transcription</keyword>
<organism evidence="6 7">
    <name type="scientific">Pyrodictium delaneyi</name>
    <dbReference type="NCBI Taxonomy" id="1273541"/>
    <lineage>
        <taxon>Archaea</taxon>
        <taxon>Thermoproteota</taxon>
        <taxon>Thermoprotei</taxon>
        <taxon>Desulfurococcales</taxon>
        <taxon>Pyrodictiaceae</taxon>
        <taxon>Pyrodictium</taxon>
    </lineage>
</organism>
<dbReference type="GO" id="GO:0006351">
    <property type="term" value="P:DNA-templated transcription"/>
    <property type="evidence" value="ECO:0007669"/>
    <property type="project" value="UniProtKB-UniRule"/>
</dbReference>
<dbReference type="Proteomes" id="UP000058613">
    <property type="component" value="Chromosome"/>
</dbReference>